<accession>A0A964WW57</accession>
<dbReference type="RefSeq" id="WP_166521873.1">
    <property type="nucleotide sequence ID" value="NZ_JAAABI010000001.1"/>
</dbReference>
<reference evidence="1" key="1">
    <citation type="submission" date="2020-01" db="EMBL/GenBank/DDBJ databases">
        <title>Muricauda ochracea sp. nov., isolated from a tidal flat of Garorim bay in Korea.</title>
        <authorList>
            <person name="Kim D."/>
            <person name="Yoo Y."/>
            <person name="Kim J.-J."/>
        </authorList>
    </citation>
    <scope>NUCLEOTIDE SEQUENCE</scope>
    <source>
        <strain evidence="1">JGD-17</strain>
    </source>
</reference>
<protein>
    <recommendedName>
        <fullName evidence="3">Lipoprotein</fullName>
    </recommendedName>
</protein>
<evidence type="ECO:0008006" key="3">
    <source>
        <dbReference type="Google" id="ProtNLM"/>
    </source>
</evidence>
<evidence type="ECO:0000313" key="1">
    <source>
        <dbReference type="EMBL" id="NAY90457.1"/>
    </source>
</evidence>
<keyword evidence="2" id="KW-1185">Reference proteome</keyword>
<sequence length="132" mass="15188">MKNLFVLTMMALIFSSCDPVSDMEADIENLTSQTLTIQFISSDESLSKTLQILPKGIELFQEGFDIGSTFLEPSLVDYDSVVIKNQAEQILKVYKENDTGKNIYNIDDYWIASEPSKRFFKYKYQIESEDIE</sequence>
<dbReference type="PROSITE" id="PS51257">
    <property type="entry name" value="PROKAR_LIPOPROTEIN"/>
    <property type="match status" value="1"/>
</dbReference>
<gene>
    <name evidence="1" type="ORF">GTQ34_00875</name>
</gene>
<organism evidence="1 2">
    <name type="scientific">Flagellimonas ochracea</name>
    <dbReference type="NCBI Taxonomy" id="2696472"/>
    <lineage>
        <taxon>Bacteria</taxon>
        <taxon>Pseudomonadati</taxon>
        <taxon>Bacteroidota</taxon>
        <taxon>Flavobacteriia</taxon>
        <taxon>Flavobacteriales</taxon>
        <taxon>Flavobacteriaceae</taxon>
        <taxon>Flagellimonas</taxon>
    </lineage>
</organism>
<evidence type="ECO:0000313" key="2">
    <source>
        <dbReference type="Proteomes" id="UP000667650"/>
    </source>
</evidence>
<dbReference type="AlphaFoldDB" id="A0A964WW57"/>
<comment type="caution">
    <text evidence="1">The sequence shown here is derived from an EMBL/GenBank/DDBJ whole genome shotgun (WGS) entry which is preliminary data.</text>
</comment>
<proteinExistence type="predicted"/>
<dbReference type="Proteomes" id="UP000667650">
    <property type="component" value="Unassembled WGS sequence"/>
</dbReference>
<name>A0A964WW57_9FLAO</name>
<dbReference type="EMBL" id="JAAABI010000001">
    <property type="protein sequence ID" value="NAY90457.1"/>
    <property type="molecule type" value="Genomic_DNA"/>
</dbReference>